<proteinExistence type="predicted"/>
<dbReference type="Gene3D" id="3.40.91.90">
    <property type="entry name" value="Influenza RNA-dependent RNA polymerase subunit PA, endonuclease domain"/>
    <property type="match status" value="1"/>
</dbReference>
<reference evidence="3" key="1">
    <citation type="journal article" date="2020" name="bioRxiv">
        <title>Single mosquito metatranscriptomics identifies vectors, emerging pathogens and reservoirs in one assay.</title>
        <authorList>
            <person name="Batson J."/>
            <person name="Dudas G."/>
            <person name="Haas-Stapleton E."/>
            <person name="Kistler A.L."/>
            <person name="Li L.M."/>
            <person name="Logan P."/>
            <person name="Ratnasiri K."/>
            <person name="Retallack H."/>
        </authorList>
    </citation>
    <scope>NUCLEOTIDE SEQUENCE</scope>
    <source>
        <strain evidence="2">CMS001_027_ALCO</strain>
        <strain evidence="3">CMS001_046_ALCO</strain>
    </source>
</reference>
<dbReference type="GO" id="GO:0003723">
    <property type="term" value="F:RNA binding"/>
    <property type="evidence" value="ECO:0007669"/>
    <property type="project" value="InterPro"/>
</dbReference>
<dbReference type="InterPro" id="IPR001009">
    <property type="entry name" value="PA/PA-X"/>
</dbReference>
<dbReference type="GO" id="GO:0039694">
    <property type="term" value="P:viral RNA genome replication"/>
    <property type="evidence" value="ECO:0007669"/>
    <property type="project" value="InterPro"/>
</dbReference>
<dbReference type="EMBL" id="MW434224">
    <property type="protein sequence ID" value="QRW42564.1"/>
    <property type="molecule type" value="Genomic_RNA"/>
</dbReference>
<organism evidence="3">
    <name type="scientific">Astopletus virus</name>
    <dbReference type="NCBI Taxonomy" id="2800905"/>
    <lineage>
        <taxon>Viruses</taxon>
        <taxon>Riboviria</taxon>
    </lineage>
</organism>
<dbReference type="EMBL" id="MW434225">
    <property type="protein sequence ID" value="QRW42565.1"/>
    <property type="molecule type" value="Genomic_RNA"/>
</dbReference>
<protein>
    <submittedName>
        <fullName evidence="3">Polymerase PA</fullName>
    </submittedName>
</protein>
<dbReference type="Pfam" id="PF00603">
    <property type="entry name" value="Flu_PA"/>
    <property type="match status" value="1"/>
</dbReference>
<dbReference type="InterPro" id="IPR038372">
    <property type="entry name" value="PA/PA-X_sf"/>
</dbReference>
<feature type="region of interest" description="Disordered" evidence="1">
    <location>
        <begin position="64"/>
        <end position="112"/>
    </location>
</feature>
<feature type="compositionally biased region" description="Low complexity" evidence="1">
    <location>
        <begin position="85"/>
        <end position="107"/>
    </location>
</feature>
<accession>A0A894KPN3</accession>
<evidence type="ECO:0000313" key="3">
    <source>
        <dbReference type="EMBL" id="QRW42565.1"/>
    </source>
</evidence>
<sequence length="710" mass="79883">MVNLRALQDVIENGNLYPNAFVAHFGQRDSNWARSGIISREKSLRHDMVCLLIGNLEPIPSVEEQPLDDFLEPPPKRMRLDIDAGEGSSRSTASGSSSSSKSDAADAPPGCELVHGTERRLRYVLLEGKSNVSMLQNRLADLYGVSRPSKHYDLFDKVEKKFIEVKVYLSLTRAYMEFESYSDPIEIRSLVHAHPVTGAITTRGKTDPMPGATKAKDFLLRRLEILSDLGYTETDVDAEADLAGQVFNCGSFNNLVNDWAKATFLDKLRQHEEIDRTEVIRNPVIKVIEEEDLKSCIEDTKKRSAPFMQFHGKILPPPFVEGIETNVETDAEMVELLLNNLTFIDGEKANVCNAIVKTWESSSQNTFNLATRKSLKHLDSSLARDLGIDRKQTINWDGHPSLRQAESKAPEPRRYSAWMSNLVTSLSKVGDMDCFENLAVTETEDPHKMAQVASEINNTYFRHFSKTRAAEYCSMIKNTYSRLGGSYLKRGYGKKDTPEVVIFPVYAVGKKDGVTTRRVTGLLIRGPQHARKPTDKIPIITLELVNTSNDGFRYKDFVKKAHFVKDDRKRIWFYRVNSISNVSTSYLPYIINSTYLGANLVGEMTMGHPSNLANYDAAREAATFVSSYGEWLMERVVESILMAVIGGPQEEGALAIVRKIFMLKLNWYRERPAMGCDVRGLAEALNECLIDSPLALYFGEQARLSLRGRD</sequence>
<name>A0A894KPN3_9VIRU</name>
<evidence type="ECO:0000313" key="2">
    <source>
        <dbReference type="EMBL" id="QRW42564.1"/>
    </source>
</evidence>
<evidence type="ECO:0000256" key="1">
    <source>
        <dbReference type="SAM" id="MobiDB-lite"/>
    </source>
</evidence>